<dbReference type="EMBL" id="JAGEMI010000001">
    <property type="protein sequence ID" value="MBO1861492.1"/>
    <property type="molecule type" value="Genomic_DNA"/>
</dbReference>
<protein>
    <submittedName>
        <fullName evidence="1">Uncharacterized protein</fullName>
    </submittedName>
</protein>
<dbReference type="KEGG" id="bban:J4G43_009070"/>
<dbReference type="AlphaFoldDB" id="A0A939M1Z6"/>
<name>A0A939M1Z6_9BRAD</name>
<evidence type="ECO:0000313" key="3">
    <source>
        <dbReference type="Proteomes" id="UP000664702"/>
    </source>
</evidence>
<dbReference type="Proteomes" id="UP000664702">
    <property type="component" value="Chromosome"/>
</dbReference>
<sequence>MFDVLDCARRRLPEQKRTAYLPLLADEAKHQEYLAEMLPMLRVSDAIPAEHEVTGLGAGNRTVDWVLGAAGTRRILFDVKRRFADFYSQMTDAVLTSGAPPAHDVQLLFRSVEPKFLAADPDNRLQGAWIVTDIKQDETELRTGFDALDPAKVHFAILGDAQSDMYILTRRPEDIPHLLSVFGASQSNRFVFDRRTCRPQTQPSKSEAVRITCDKFGVTSGFSDLKNCLVTY</sequence>
<dbReference type="GeneID" id="93211277"/>
<dbReference type="EMBL" id="CP086136">
    <property type="protein sequence ID" value="UEM14385.1"/>
    <property type="molecule type" value="Genomic_DNA"/>
</dbReference>
<accession>A0A939M1Z6</accession>
<evidence type="ECO:0000313" key="1">
    <source>
        <dbReference type="EMBL" id="MBO1861492.1"/>
    </source>
</evidence>
<gene>
    <name evidence="2" type="ORF">J4G43_009070</name>
    <name evidence="1" type="ORF">J4G43_11235</name>
</gene>
<evidence type="ECO:0000313" key="2">
    <source>
        <dbReference type="EMBL" id="UEM14385.1"/>
    </source>
</evidence>
<organism evidence="1">
    <name type="scientific">Bradyrhizobium barranii subsp. barranii</name>
    <dbReference type="NCBI Taxonomy" id="2823807"/>
    <lineage>
        <taxon>Bacteria</taxon>
        <taxon>Pseudomonadati</taxon>
        <taxon>Pseudomonadota</taxon>
        <taxon>Alphaproteobacteria</taxon>
        <taxon>Hyphomicrobiales</taxon>
        <taxon>Nitrobacteraceae</taxon>
        <taxon>Bradyrhizobium</taxon>
        <taxon>Bradyrhizobium barranii</taxon>
    </lineage>
</organism>
<dbReference type="RefSeq" id="WP_155252150.1">
    <property type="nucleotide sequence ID" value="NZ_CP086136.1"/>
</dbReference>
<proteinExistence type="predicted"/>
<reference evidence="1" key="1">
    <citation type="submission" date="2021-03" db="EMBL/GenBank/DDBJ databases">
        <title>Whole Genome Sequence of Bradyrhizobium sp. Strain 144S4.</title>
        <authorList>
            <person name="Bromfield E.S.P."/>
            <person name="Cloutier S."/>
        </authorList>
    </citation>
    <scope>NUCLEOTIDE SEQUENCE [LARGE SCALE GENOMIC DNA]</scope>
    <source>
        <strain evidence="1">144S4</strain>
    </source>
</reference>
<reference evidence="2 3" key="2">
    <citation type="journal article" date="2022" name="Int. J. Syst. Evol. Microbiol.">
        <title>Strains of Bradyrhizobium barranii sp. nov. associated with legumes native to Canada are symbionts of soybeans and belong to different subspecies (subsp. barranii subsp. nov. and subsp. apii subsp. nov.) and symbiovars (sv. glycinearum and sv. septentrionale).</title>
        <authorList>
            <person name="Bromfield E.S.P."/>
            <person name="Cloutier S."/>
            <person name="Wasai-Hara S."/>
            <person name="Minamisawa K."/>
        </authorList>
    </citation>
    <scope>NUCLEOTIDE SEQUENCE [LARGE SCALE GENOMIC DNA]</scope>
    <source>
        <strain evidence="2 3">144S4</strain>
    </source>
</reference>